<dbReference type="PATRIC" id="fig|1088721.3.peg.3179"/>
<sequence length="47" mass="5026">MGSGVHQDLSIAGSILADPCLFVTGRSIRPKFQRAQGKSPNGPRQFV</sequence>
<proteinExistence type="predicted"/>
<gene>
    <name evidence="1" type="ORF">NSU_3221</name>
</gene>
<evidence type="ECO:0000313" key="2">
    <source>
        <dbReference type="Proteomes" id="UP000004030"/>
    </source>
</evidence>
<dbReference type="Proteomes" id="UP000004030">
    <property type="component" value="Unassembled WGS sequence"/>
</dbReference>
<name>G6EFV1_9SPHN</name>
<reference evidence="1 2" key="1">
    <citation type="journal article" date="2012" name="J. Bacteriol.">
        <title>Genome sequence of benzo(a)pyrene-degrading bacterium Novosphingobium pentaromativorans US6-1.</title>
        <authorList>
            <person name="Luo Y.R."/>
            <person name="Kang S.G."/>
            <person name="Kim S.J."/>
            <person name="Kim M.R."/>
            <person name="Li N."/>
            <person name="Lee J.H."/>
            <person name="Kwon K.K."/>
        </authorList>
    </citation>
    <scope>NUCLEOTIDE SEQUENCE [LARGE SCALE GENOMIC DNA]</scope>
    <source>
        <strain evidence="1 2">US6-1</strain>
    </source>
</reference>
<protein>
    <submittedName>
        <fullName evidence="1">Uncharacterized protein</fullName>
    </submittedName>
</protein>
<accession>G6EFV1</accession>
<dbReference type="AlphaFoldDB" id="G6EFV1"/>
<organism evidence="1 2">
    <name type="scientific">Novosphingobium pentaromativorans US6-1</name>
    <dbReference type="NCBI Taxonomy" id="1088721"/>
    <lineage>
        <taxon>Bacteria</taxon>
        <taxon>Pseudomonadati</taxon>
        <taxon>Pseudomonadota</taxon>
        <taxon>Alphaproteobacteria</taxon>
        <taxon>Sphingomonadales</taxon>
        <taxon>Sphingomonadaceae</taxon>
        <taxon>Novosphingobium</taxon>
    </lineage>
</organism>
<comment type="caution">
    <text evidence="1">The sequence shown here is derived from an EMBL/GenBank/DDBJ whole genome shotgun (WGS) entry which is preliminary data.</text>
</comment>
<dbReference type="EMBL" id="AGFM01000054">
    <property type="protein sequence ID" value="EHJ59639.1"/>
    <property type="molecule type" value="Genomic_DNA"/>
</dbReference>
<keyword evidence="2" id="KW-1185">Reference proteome</keyword>
<evidence type="ECO:0000313" key="1">
    <source>
        <dbReference type="EMBL" id="EHJ59639.1"/>
    </source>
</evidence>